<dbReference type="GO" id="GO:0004519">
    <property type="term" value="F:endonuclease activity"/>
    <property type="evidence" value="ECO:0007669"/>
    <property type="project" value="UniProtKB-KW"/>
</dbReference>
<comment type="caution">
    <text evidence="2">The sequence shown here is derived from an EMBL/GenBank/DDBJ whole genome shotgun (WGS) entry which is preliminary data.</text>
</comment>
<evidence type="ECO:0000313" key="3">
    <source>
        <dbReference type="Proteomes" id="UP000228700"/>
    </source>
</evidence>
<name>A0A2M8LBN4_9BACT</name>
<sequence length="78" mass="9295">MNYFVYAIKGLERNYIYVGLSNDVKRRLCEHNSGKNKTTRIYRPFVIIHVEKCLDRPSARVREKYLKSGVGKEFLKRK</sequence>
<keyword evidence="2" id="KW-0255">Endonuclease</keyword>
<protein>
    <submittedName>
        <fullName evidence="2">Endonuclease</fullName>
    </submittedName>
</protein>
<dbReference type="Gene3D" id="3.40.1440.10">
    <property type="entry name" value="GIY-YIG endonuclease"/>
    <property type="match status" value="1"/>
</dbReference>
<dbReference type="InterPro" id="IPR035901">
    <property type="entry name" value="GIY-YIG_endonuc_sf"/>
</dbReference>
<keyword evidence="2" id="KW-0378">Hydrolase</keyword>
<dbReference type="Proteomes" id="UP000228700">
    <property type="component" value="Unassembled WGS sequence"/>
</dbReference>
<dbReference type="Pfam" id="PF01541">
    <property type="entry name" value="GIY-YIG"/>
    <property type="match status" value="1"/>
</dbReference>
<dbReference type="SUPFAM" id="SSF82771">
    <property type="entry name" value="GIY-YIG endonuclease"/>
    <property type="match status" value="1"/>
</dbReference>
<dbReference type="AlphaFoldDB" id="A0A2M8LBN4"/>
<organism evidence="2 3">
    <name type="scientific">Candidatus Taylorbacteria bacterium CG10_big_fil_rev_8_21_14_0_10_41_48</name>
    <dbReference type="NCBI Taxonomy" id="1975024"/>
    <lineage>
        <taxon>Bacteria</taxon>
        <taxon>Candidatus Tayloriibacteriota</taxon>
    </lineage>
</organism>
<evidence type="ECO:0000259" key="1">
    <source>
        <dbReference type="PROSITE" id="PS50164"/>
    </source>
</evidence>
<evidence type="ECO:0000313" key="2">
    <source>
        <dbReference type="EMBL" id="PJE74026.1"/>
    </source>
</evidence>
<gene>
    <name evidence="2" type="ORF">COV01_02890</name>
</gene>
<accession>A0A2M8LBN4</accession>
<reference evidence="3" key="1">
    <citation type="submission" date="2017-09" db="EMBL/GenBank/DDBJ databases">
        <title>Depth-based differentiation of microbial function through sediment-hosted aquifers and enrichment of novel symbionts in the deep terrestrial subsurface.</title>
        <authorList>
            <person name="Probst A.J."/>
            <person name="Ladd B."/>
            <person name="Jarett J.K."/>
            <person name="Geller-Mcgrath D.E."/>
            <person name="Sieber C.M.K."/>
            <person name="Emerson J.B."/>
            <person name="Anantharaman K."/>
            <person name="Thomas B.C."/>
            <person name="Malmstrom R."/>
            <person name="Stieglmeier M."/>
            <person name="Klingl A."/>
            <person name="Woyke T."/>
            <person name="Ryan C.M."/>
            <person name="Banfield J.F."/>
        </authorList>
    </citation>
    <scope>NUCLEOTIDE SEQUENCE [LARGE SCALE GENOMIC DNA]</scope>
</reference>
<keyword evidence="2" id="KW-0540">Nuclease</keyword>
<proteinExistence type="predicted"/>
<feature type="domain" description="GIY-YIG" evidence="1">
    <location>
        <begin position="1"/>
        <end position="78"/>
    </location>
</feature>
<dbReference type="EMBL" id="PFEQ01000013">
    <property type="protein sequence ID" value="PJE74026.1"/>
    <property type="molecule type" value="Genomic_DNA"/>
</dbReference>
<dbReference type="InterPro" id="IPR000305">
    <property type="entry name" value="GIY-YIG_endonuc"/>
</dbReference>
<dbReference type="PROSITE" id="PS50164">
    <property type="entry name" value="GIY_YIG"/>
    <property type="match status" value="1"/>
</dbReference>